<keyword evidence="2" id="KW-0472">Membrane</keyword>
<organism evidence="3">
    <name type="scientific">Culex tarsalis</name>
    <name type="common">Encephalitis mosquito</name>
    <dbReference type="NCBI Taxonomy" id="7177"/>
    <lineage>
        <taxon>Eukaryota</taxon>
        <taxon>Metazoa</taxon>
        <taxon>Ecdysozoa</taxon>
        <taxon>Arthropoda</taxon>
        <taxon>Hexapoda</taxon>
        <taxon>Insecta</taxon>
        <taxon>Pterygota</taxon>
        <taxon>Neoptera</taxon>
        <taxon>Endopterygota</taxon>
        <taxon>Diptera</taxon>
        <taxon>Nematocera</taxon>
        <taxon>Culicoidea</taxon>
        <taxon>Culicidae</taxon>
        <taxon>Culicinae</taxon>
        <taxon>Culicini</taxon>
        <taxon>Culex</taxon>
        <taxon>Culex</taxon>
    </lineage>
</organism>
<feature type="transmembrane region" description="Helical" evidence="2">
    <location>
        <begin position="12"/>
        <end position="39"/>
    </location>
</feature>
<feature type="region of interest" description="Disordered" evidence="1">
    <location>
        <begin position="291"/>
        <end position="332"/>
    </location>
</feature>
<name>A0A1Q3FQJ3_CULTA</name>
<keyword evidence="2" id="KW-0812">Transmembrane</keyword>
<dbReference type="AlphaFoldDB" id="A0A1Q3FQJ3"/>
<feature type="compositionally biased region" description="Low complexity" evidence="1">
    <location>
        <begin position="306"/>
        <end position="322"/>
    </location>
</feature>
<feature type="region of interest" description="Disordered" evidence="1">
    <location>
        <begin position="344"/>
        <end position="371"/>
    </location>
</feature>
<feature type="region of interest" description="Disordered" evidence="1">
    <location>
        <begin position="239"/>
        <end position="277"/>
    </location>
</feature>
<evidence type="ECO:0000256" key="2">
    <source>
        <dbReference type="SAM" id="Phobius"/>
    </source>
</evidence>
<reference evidence="3" key="1">
    <citation type="submission" date="2017-01" db="EMBL/GenBank/DDBJ databases">
        <title>A deep insight into the sialotranscriptome of adult male and female Cluex tarsalis mosquitoes.</title>
        <authorList>
            <person name="Ribeiro J.M."/>
            <person name="Moreira F."/>
            <person name="Bernard K.A."/>
            <person name="Calvo E."/>
        </authorList>
    </citation>
    <scope>NUCLEOTIDE SEQUENCE</scope>
    <source>
        <strain evidence="3">Kern County</strain>
        <tissue evidence="3">Salivary glands</tissue>
    </source>
</reference>
<feature type="compositionally biased region" description="Pro residues" evidence="1">
    <location>
        <begin position="360"/>
        <end position="370"/>
    </location>
</feature>
<sequence>MVFANYSVFRAFAIFAGVFGIFQSLIWIGFAITGIVAYYCDLDLTGQTDRLGSLLTLTFFHQYFEGTCTMTNIPVVDMTAVRELNLLSPGDLHAWIWVYLILHIFWAISSLILLTNARKKYIRYVNVFLFVWIAFTVTISVLDLALGIQFGVDYDTIIHALFLRIAQPTVTQADHVLALASTVSGIMMVMAFRGWIFWVVNVGLAVYLFTQTFKIYDYNQLRRKSAGMANGGFVGDQGARRGHIDAYDSSPQPHSADQEDYRRPYNGPPVTNYRRPLDRISEQPREIIERPIQHHHQQPDWRSNSPQYQQQQRPYTPQQQPQQLPPPPQQNYLATRTFEPLAREQSFTEPEPEIVRPDPPKPIPPPPPPKNFNAMNTVVRRDAAAAKVAQELNYRNSINAGGPSGNGLRTFGLPASSNAGDAGELPTPNYSPPMPRVNPFENRPPLRSVLRNSRYQ</sequence>
<dbReference type="EMBL" id="GFDL01005154">
    <property type="protein sequence ID" value="JAV29891.1"/>
    <property type="molecule type" value="Transcribed_RNA"/>
</dbReference>
<keyword evidence="2" id="KW-1133">Transmembrane helix</keyword>
<feature type="region of interest" description="Disordered" evidence="1">
    <location>
        <begin position="400"/>
        <end position="456"/>
    </location>
</feature>
<feature type="transmembrane region" description="Helical" evidence="2">
    <location>
        <begin position="127"/>
        <end position="152"/>
    </location>
</feature>
<feature type="transmembrane region" description="Helical" evidence="2">
    <location>
        <begin position="195"/>
        <end position="216"/>
    </location>
</feature>
<evidence type="ECO:0000313" key="3">
    <source>
        <dbReference type="EMBL" id="JAV29891.1"/>
    </source>
</evidence>
<proteinExistence type="predicted"/>
<accession>A0A1Q3FQJ3</accession>
<protein>
    <submittedName>
        <fullName evidence="3">Putative conserved plasma membrane protein</fullName>
    </submittedName>
</protein>
<evidence type="ECO:0000256" key="1">
    <source>
        <dbReference type="SAM" id="MobiDB-lite"/>
    </source>
</evidence>
<feature type="transmembrane region" description="Helical" evidence="2">
    <location>
        <begin position="94"/>
        <end position="115"/>
    </location>
</feature>